<evidence type="ECO:0000256" key="4">
    <source>
        <dbReference type="ARBA" id="ARBA00022679"/>
    </source>
</evidence>
<keyword evidence="1 6" id="KW-0963">Cytoplasm</keyword>
<evidence type="ECO:0000256" key="5">
    <source>
        <dbReference type="ARBA" id="ARBA00022691"/>
    </source>
</evidence>
<proteinExistence type="inferred from homology"/>
<evidence type="ECO:0000313" key="9">
    <source>
        <dbReference type="EMBL" id="GGB15522.1"/>
    </source>
</evidence>
<evidence type="ECO:0000259" key="8">
    <source>
        <dbReference type="Pfam" id="PF08468"/>
    </source>
</evidence>
<evidence type="ECO:0000256" key="6">
    <source>
        <dbReference type="HAMAP-Rule" id="MF_01862"/>
    </source>
</evidence>
<dbReference type="EC" id="2.1.1.172" evidence="6"/>
<dbReference type="Pfam" id="PF08468">
    <property type="entry name" value="MTS_N"/>
    <property type="match status" value="1"/>
</dbReference>
<keyword evidence="10" id="KW-1185">Reference proteome</keyword>
<dbReference type="InterPro" id="IPR002052">
    <property type="entry name" value="DNA_methylase_N6_adenine_CS"/>
</dbReference>
<comment type="similarity">
    <text evidence="6">Belongs to the methyltransferase superfamily. RsmC family.</text>
</comment>
<organism evidence="9 10">
    <name type="scientific">Agarivorans gilvus</name>
    <dbReference type="NCBI Taxonomy" id="680279"/>
    <lineage>
        <taxon>Bacteria</taxon>
        <taxon>Pseudomonadati</taxon>
        <taxon>Pseudomonadota</taxon>
        <taxon>Gammaproteobacteria</taxon>
        <taxon>Alteromonadales</taxon>
        <taxon>Alteromonadaceae</taxon>
        <taxon>Agarivorans</taxon>
    </lineage>
</organism>
<dbReference type="PANTHER" id="PTHR47816:SF4">
    <property type="entry name" value="RIBOSOMAL RNA SMALL SUBUNIT METHYLTRANSFERASE C"/>
    <property type="match status" value="1"/>
</dbReference>
<keyword evidence="3 6" id="KW-0489">Methyltransferase</keyword>
<keyword evidence="5 6" id="KW-0949">S-adenosyl-L-methionine</keyword>
<dbReference type="Proteomes" id="UP000651977">
    <property type="component" value="Unassembled WGS sequence"/>
</dbReference>
<dbReference type="InterPro" id="IPR046977">
    <property type="entry name" value="RsmC/RlmG"/>
</dbReference>
<evidence type="ECO:0000259" key="7">
    <source>
        <dbReference type="Pfam" id="PF05175"/>
    </source>
</evidence>
<gene>
    <name evidence="6 9" type="primary">rsmC</name>
    <name evidence="9" type="ORF">GCM10007414_31210</name>
</gene>
<dbReference type="InterPro" id="IPR023543">
    <property type="entry name" value="rRNA_ssu_MeTfrase_C"/>
</dbReference>
<comment type="caution">
    <text evidence="9">The sequence shown here is derived from an EMBL/GenBank/DDBJ whole genome shotgun (WGS) entry which is preliminary data.</text>
</comment>
<sequence length="343" mass="38106">MNTTLHATSQVLERHDNLFEQQHLVVAGQLADAYPLQLLEQVASLQICCNHFGHYQYFSEQSHSKLSCQFSAQAQLQENSNALLFFMPKAKQEAAYLFACILPQLQQGAEIFVVGENRGGVKGCEKLLASYGIKLNKIDSARRCSLYFGTLNQTVPAFQLEPWFEHFEVALPAKTLQVKSLPGVFNHGKLDEGSQLLLEQLPAMHGAVLDFGCGAGIIGASQALLYPIQISLLDVSAYAIASTQATLKENAIAGTVIASDGLSEVKQRFDFIVSNPPFHAGIATQYETTETFLAQAKQHLRENGELWIVANSFLQYESLIKQHFSRYETKLDNKKFKILRCCV</sequence>
<dbReference type="SUPFAM" id="SSF53335">
    <property type="entry name" value="S-adenosyl-L-methionine-dependent methyltransferases"/>
    <property type="match status" value="1"/>
</dbReference>
<dbReference type="NCBIfam" id="NF007023">
    <property type="entry name" value="PRK09489.1"/>
    <property type="match status" value="1"/>
</dbReference>
<feature type="domain" description="Methyltransferase small" evidence="7">
    <location>
        <begin position="176"/>
        <end position="340"/>
    </location>
</feature>
<dbReference type="InterPro" id="IPR007848">
    <property type="entry name" value="Small_mtfrase_dom"/>
</dbReference>
<evidence type="ECO:0000313" key="10">
    <source>
        <dbReference type="Proteomes" id="UP000651977"/>
    </source>
</evidence>
<keyword evidence="2 6" id="KW-0698">rRNA processing</keyword>
<reference evidence="10" key="1">
    <citation type="journal article" date="2019" name="Int. J. Syst. Evol. Microbiol.">
        <title>The Global Catalogue of Microorganisms (GCM) 10K type strain sequencing project: providing services to taxonomists for standard genome sequencing and annotation.</title>
        <authorList>
            <consortium name="The Broad Institute Genomics Platform"/>
            <consortium name="The Broad Institute Genome Sequencing Center for Infectious Disease"/>
            <person name="Wu L."/>
            <person name="Ma J."/>
        </authorList>
    </citation>
    <scope>NUCLEOTIDE SEQUENCE [LARGE SCALE GENOMIC DNA]</scope>
    <source>
        <strain evidence="10">CGMCC 1.10131</strain>
    </source>
</reference>
<dbReference type="InterPro" id="IPR029063">
    <property type="entry name" value="SAM-dependent_MTases_sf"/>
</dbReference>
<evidence type="ECO:0000256" key="1">
    <source>
        <dbReference type="ARBA" id="ARBA00022490"/>
    </source>
</evidence>
<dbReference type="CDD" id="cd02440">
    <property type="entry name" value="AdoMet_MTases"/>
    <property type="match status" value="1"/>
</dbReference>
<dbReference type="RefSeq" id="WP_055734607.1">
    <property type="nucleotide sequence ID" value="NZ_BMDY01000021.1"/>
</dbReference>
<keyword evidence="4 6" id="KW-0808">Transferase</keyword>
<dbReference type="Pfam" id="PF05175">
    <property type="entry name" value="MTS"/>
    <property type="match status" value="1"/>
</dbReference>
<comment type="catalytic activity">
    <reaction evidence="6">
        <text>guanosine(1207) in 16S rRNA + S-adenosyl-L-methionine = N(2)-methylguanosine(1207) in 16S rRNA + S-adenosyl-L-homocysteine + H(+)</text>
        <dbReference type="Rhea" id="RHEA:42736"/>
        <dbReference type="Rhea" id="RHEA-COMP:10213"/>
        <dbReference type="Rhea" id="RHEA-COMP:10214"/>
        <dbReference type="ChEBI" id="CHEBI:15378"/>
        <dbReference type="ChEBI" id="CHEBI:57856"/>
        <dbReference type="ChEBI" id="CHEBI:59789"/>
        <dbReference type="ChEBI" id="CHEBI:74269"/>
        <dbReference type="ChEBI" id="CHEBI:74481"/>
        <dbReference type="EC" id="2.1.1.172"/>
    </reaction>
</comment>
<comment type="subunit">
    <text evidence="6">Monomer.</text>
</comment>
<dbReference type="HAMAP" id="MF_01862">
    <property type="entry name" value="16SrRNA_methyltr_C"/>
    <property type="match status" value="1"/>
</dbReference>
<dbReference type="Gene3D" id="3.40.50.150">
    <property type="entry name" value="Vaccinia Virus protein VP39"/>
    <property type="match status" value="2"/>
</dbReference>
<name>A0ABQ1I5N0_9ALTE</name>
<dbReference type="PANTHER" id="PTHR47816">
    <property type="entry name" value="RIBOSOMAL RNA SMALL SUBUNIT METHYLTRANSFERASE C"/>
    <property type="match status" value="1"/>
</dbReference>
<accession>A0ABQ1I5N0</accession>
<dbReference type="PRINTS" id="PR00507">
    <property type="entry name" value="N12N6MTFRASE"/>
</dbReference>
<feature type="domain" description="Methyltransferase small N-terminal" evidence="8">
    <location>
        <begin position="9"/>
        <end position="166"/>
    </location>
</feature>
<dbReference type="EMBL" id="BMDY01000021">
    <property type="protein sequence ID" value="GGB15522.1"/>
    <property type="molecule type" value="Genomic_DNA"/>
</dbReference>
<comment type="function">
    <text evidence="6">Specifically methylates the guanine in position 1207 of 16S rRNA in the 30S particle.</text>
</comment>
<evidence type="ECO:0000256" key="2">
    <source>
        <dbReference type="ARBA" id="ARBA00022552"/>
    </source>
</evidence>
<protein>
    <recommendedName>
        <fullName evidence="6">Ribosomal RNA small subunit methyltransferase C</fullName>
        <ecNumber evidence="6">2.1.1.172</ecNumber>
    </recommendedName>
    <alternativeName>
        <fullName evidence="6">16S rRNA m2G1207 methyltransferase</fullName>
    </alternativeName>
    <alternativeName>
        <fullName evidence="6">rRNA (guanine-N(2)-)-methyltransferase RsmC</fullName>
    </alternativeName>
</protein>
<dbReference type="GO" id="GO:0032259">
    <property type="term" value="P:methylation"/>
    <property type="evidence" value="ECO:0007669"/>
    <property type="project" value="UniProtKB-KW"/>
</dbReference>
<dbReference type="GO" id="GO:0008168">
    <property type="term" value="F:methyltransferase activity"/>
    <property type="evidence" value="ECO:0007669"/>
    <property type="project" value="UniProtKB-KW"/>
</dbReference>
<dbReference type="InterPro" id="IPR013675">
    <property type="entry name" value="Mtase_sm_N"/>
</dbReference>
<comment type="subcellular location">
    <subcellularLocation>
        <location evidence="6">Cytoplasm</location>
    </subcellularLocation>
</comment>
<dbReference type="PROSITE" id="PS00092">
    <property type="entry name" value="N6_MTASE"/>
    <property type="match status" value="1"/>
</dbReference>
<evidence type="ECO:0000256" key="3">
    <source>
        <dbReference type="ARBA" id="ARBA00022603"/>
    </source>
</evidence>